<evidence type="ECO:0000313" key="1">
    <source>
        <dbReference type="EMBL" id="MBD1426459.1"/>
    </source>
</evidence>
<reference evidence="1 2" key="1">
    <citation type="submission" date="2020-08" db="EMBL/GenBank/DDBJ databases">
        <title>Sphingobacterium sp. DN00404 isolated from aquaculture water.</title>
        <authorList>
            <person name="Zhang M."/>
        </authorList>
    </citation>
    <scope>NUCLEOTIDE SEQUENCE [LARGE SCALE GENOMIC DNA]</scope>
    <source>
        <strain evidence="1 2">KCTC 32294</strain>
    </source>
</reference>
<protein>
    <recommendedName>
        <fullName evidence="3">DUF5018 domain-containing protein</fullName>
    </recommendedName>
</protein>
<dbReference type="EMBL" id="JACNYK010000003">
    <property type="protein sequence ID" value="MBD1426459.1"/>
    <property type="molecule type" value="Genomic_DNA"/>
</dbReference>
<gene>
    <name evidence="1" type="ORF">H8B17_12775</name>
</gene>
<comment type="caution">
    <text evidence="1">The sequence shown here is derived from an EMBL/GenBank/DDBJ whole genome shotgun (WGS) entry which is preliminary data.</text>
</comment>
<dbReference type="PROSITE" id="PS51257">
    <property type="entry name" value="PROKAR_LIPOPROTEIN"/>
    <property type="match status" value="1"/>
</dbReference>
<dbReference type="Gene3D" id="2.60.40.2340">
    <property type="match status" value="1"/>
</dbReference>
<dbReference type="RefSeq" id="WP_190309615.1">
    <property type="nucleotide sequence ID" value="NZ_JACNYK010000003.1"/>
</dbReference>
<keyword evidence="2" id="KW-1185">Reference proteome</keyword>
<dbReference type="Proteomes" id="UP000606494">
    <property type="component" value="Unassembled WGS sequence"/>
</dbReference>
<evidence type="ECO:0000313" key="2">
    <source>
        <dbReference type="Proteomes" id="UP000606494"/>
    </source>
</evidence>
<name>A0ABR7Y585_9SPHI</name>
<evidence type="ECO:0008006" key="3">
    <source>
        <dbReference type="Google" id="ProtNLM"/>
    </source>
</evidence>
<sequence length="310" mass="34921">MSTLYKIYMGIAVASTALFGACKTEYPDLPYAEIETFTIEDANGDPLQAVIKEDEIIIYWTPLEDEPETIRPVITLSERASISPASGEAVPYNAATAYIVTAQDGSRKTYTLRPEGGQPIPYLKTGLATEIYINNSFSIAGDYFLPDTDRTKVYLLADEQEYELREFNTLTNAVINLSIPITTELDTGYYEVKVVTGRYTLTAKERIHLNAPNLSTLLDRTKLPSNLSPGQTFSVYFTQEEALKFYQEEDFTARMEYSDNTPVRNFDPKVRFISATEVQVTIPKDIVAESAWFTLRVGNRTVIQQQMTIE</sequence>
<accession>A0ABR7Y585</accession>
<organism evidence="1 2">
    <name type="scientific">Sphingobacterium arenae</name>
    <dbReference type="NCBI Taxonomy" id="1280598"/>
    <lineage>
        <taxon>Bacteria</taxon>
        <taxon>Pseudomonadati</taxon>
        <taxon>Bacteroidota</taxon>
        <taxon>Sphingobacteriia</taxon>
        <taxon>Sphingobacteriales</taxon>
        <taxon>Sphingobacteriaceae</taxon>
        <taxon>Sphingobacterium</taxon>
    </lineage>
</organism>
<proteinExistence type="predicted"/>